<dbReference type="InterPro" id="IPR029479">
    <property type="entry name" value="Nitroreductase"/>
</dbReference>
<comment type="similarity">
    <text evidence="1">Belongs to the nitroreductase family.</text>
</comment>
<accession>A0A515EQN1</accession>
<dbReference type="Gene3D" id="3.40.109.10">
    <property type="entry name" value="NADH Oxidase"/>
    <property type="match status" value="1"/>
</dbReference>
<keyword evidence="2" id="KW-0560">Oxidoreductase</keyword>
<evidence type="ECO:0000313" key="5">
    <source>
        <dbReference type="Proteomes" id="UP000317365"/>
    </source>
</evidence>
<dbReference type="KEGG" id="rhg:EXZ61_12800"/>
<evidence type="ECO:0000313" key="4">
    <source>
        <dbReference type="EMBL" id="QDL54973.1"/>
    </source>
</evidence>
<dbReference type="Proteomes" id="UP000317365">
    <property type="component" value="Chromosome"/>
</dbReference>
<protein>
    <submittedName>
        <fullName evidence="4">Nitroreductase family protein</fullName>
    </submittedName>
</protein>
<gene>
    <name evidence="4" type="ORF">EXZ61_12800</name>
</gene>
<evidence type="ECO:0000259" key="3">
    <source>
        <dbReference type="Pfam" id="PF00881"/>
    </source>
</evidence>
<dbReference type="GO" id="GO:0016491">
    <property type="term" value="F:oxidoreductase activity"/>
    <property type="evidence" value="ECO:0007669"/>
    <property type="project" value="UniProtKB-KW"/>
</dbReference>
<proteinExistence type="inferred from homology"/>
<dbReference type="InterPro" id="IPR000415">
    <property type="entry name" value="Nitroreductase-like"/>
</dbReference>
<sequence>MTLSVQQALEQRNATNHFDSARPVTDAQLQELLRLATLAPSAYNLQNWSFIAVRSATAKEQLKAAAYQQAKVTEAPLTLIVCGTLQAHRTLAARLQPSIDAKLLPTSVVESWVAMANGSHEGNAQLQRDEAFRSASLAAMALMLAAQSVGLSTGPMSGFDPAAVAQAFSLSPNEVPVMLITLGYAAPGNWAQKPREAVSTVLRTV</sequence>
<name>A0A515EQN1_9BURK</name>
<dbReference type="EMBL" id="CP036282">
    <property type="protein sequence ID" value="QDL54973.1"/>
    <property type="molecule type" value="Genomic_DNA"/>
</dbReference>
<dbReference type="RefSeq" id="WP_142812133.1">
    <property type="nucleotide sequence ID" value="NZ_CP036282.1"/>
</dbReference>
<organism evidence="4 5">
    <name type="scientific">Rhodoferax aquaticus</name>
    <dbReference type="NCBI Taxonomy" id="2527691"/>
    <lineage>
        <taxon>Bacteria</taxon>
        <taxon>Pseudomonadati</taxon>
        <taxon>Pseudomonadota</taxon>
        <taxon>Betaproteobacteria</taxon>
        <taxon>Burkholderiales</taxon>
        <taxon>Comamonadaceae</taxon>
        <taxon>Rhodoferax</taxon>
    </lineage>
</organism>
<evidence type="ECO:0000256" key="1">
    <source>
        <dbReference type="ARBA" id="ARBA00007118"/>
    </source>
</evidence>
<reference evidence="5" key="1">
    <citation type="submission" date="2019-02" db="EMBL/GenBank/DDBJ databases">
        <title>Complete genome sequence of Rhodoferax sp. Gr-4.</title>
        <authorList>
            <person name="Jin L."/>
        </authorList>
    </citation>
    <scope>NUCLEOTIDE SEQUENCE [LARGE SCALE GENOMIC DNA]</scope>
    <source>
        <strain evidence="5">Gr-4</strain>
    </source>
</reference>
<keyword evidence="5" id="KW-1185">Reference proteome</keyword>
<evidence type="ECO:0000256" key="2">
    <source>
        <dbReference type="ARBA" id="ARBA00023002"/>
    </source>
</evidence>
<dbReference type="SUPFAM" id="SSF55469">
    <property type="entry name" value="FMN-dependent nitroreductase-like"/>
    <property type="match status" value="1"/>
</dbReference>
<feature type="domain" description="Nitroreductase" evidence="3">
    <location>
        <begin position="10"/>
        <end position="184"/>
    </location>
</feature>
<reference evidence="5" key="2">
    <citation type="journal article" date="2020" name="Int. J. Syst. Evol. Microbiol.">
        <title>Genomic insights into a novel species Rhodoferax aquaticus sp. nov., isolated from freshwater.</title>
        <authorList>
            <person name="Li T."/>
            <person name="Zhuo Y."/>
            <person name="Jin C.Z."/>
            <person name="Wu X."/>
            <person name="Ko S.R."/>
            <person name="Jin F.J."/>
            <person name="Ahn C.Y."/>
            <person name="Oh H.M."/>
            <person name="Lee H.G."/>
            <person name="Jin L."/>
        </authorList>
    </citation>
    <scope>NUCLEOTIDE SEQUENCE [LARGE SCALE GENOMIC DNA]</scope>
    <source>
        <strain evidence="5">Gr-4</strain>
    </source>
</reference>
<dbReference type="Pfam" id="PF00881">
    <property type="entry name" value="Nitroreductase"/>
    <property type="match status" value="1"/>
</dbReference>
<dbReference type="PANTHER" id="PTHR43673">
    <property type="entry name" value="NAD(P)H NITROREDUCTASE YDGI-RELATED"/>
    <property type="match status" value="1"/>
</dbReference>
<dbReference type="AlphaFoldDB" id="A0A515EQN1"/>